<feature type="transmembrane region" description="Helical" evidence="7">
    <location>
        <begin position="49"/>
        <end position="69"/>
    </location>
</feature>
<dbReference type="InterPro" id="IPR036097">
    <property type="entry name" value="HisK_dim/P_sf"/>
</dbReference>
<comment type="caution">
    <text evidence="9">The sequence shown here is derived from an EMBL/GenBank/DDBJ whole genome shotgun (WGS) entry which is preliminary data.</text>
</comment>
<proteinExistence type="predicted"/>
<evidence type="ECO:0000256" key="2">
    <source>
        <dbReference type="ARBA" id="ARBA00012438"/>
    </source>
</evidence>
<evidence type="ECO:0000313" key="10">
    <source>
        <dbReference type="Proteomes" id="UP000808349"/>
    </source>
</evidence>
<feature type="transmembrane region" description="Helical" evidence="7">
    <location>
        <begin position="15"/>
        <end position="37"/>
    </location>
</feature>
<keyword evidence="7" id="KW-1133">Transmembrane helix</keyword>
<evidence type="ECO:0000256" key="1">
    <source>
        <dbReference type="ARBA" id="ARBA00000085"/>
    </source>
</evidence>
<dbReference type="PANTHER" id="PTHR45453:SF1">
    <property type="entry name" value="PHOSPHATE REGULON SENSOR PROTEIN PHOR"/>
    <property type="match status" value="1"/>
</dbReference>
<dbReference type="SUPFAM" id="SSF47384">
    <property type="entry name" value="Homodimeric domain of signal transducing histidine kinase"/>
    <property type="match status" value="1"/>
</dbReference>
<dbReference type="InterPro" id="IPR050351">
    <property type="entry name" value="BphY/WalK/GraS-like"/>
</dbReference>
<dbReference type="SMART" id="SM00388">
    <property type="entry name" value="HisKA"/>
    <property type="match status" value="1"/>
</dbReference>
<dbReference type="PANTHER" id="PTHR45453">
    <property type="entry name" value="PHOSPHATE REGULON SENSOR PROTEIN PHOR"/>
    <property type="match status" value="1"/>
</dbReference>
<protein>
    <recommendedName>
        <fullName evidence="2">histidine kinase</fullName>
        <ecNumber evidence="2">2.7.13.3</ecNumber>
    </recommendedName>
</protein>
<dbReference type="EC" id="2.7.13.3" evidence="2"/>
<dbReference type="GO" id="GO:0004721">
    <property type="term" value="F:phosphoprotein phosphatase activity"/>
    <property type="evidence" value="ECO:0007669"/>
    <property type="project" value="TreeGrafter"/>
</dbReference>
<keyword evidence="5" id="KW-0418">Kinase</keyword>
<dbReference type="InterPro" id="IPR003661">
    <property type="entry name" value="HisK_dim/P_dom"/>
</dbReference>
<gene>
    <name evidence="9" type="ORF">IPO85_18435</name>
</gene>
<dbReference type="GO" id="GO:0005886">
    <property type="term" value="C:plasma membrane"/>
    <property type="evidence" value="ECO:0007669"/>
    <property type="project" value="TreeGrafter"/>
</dbReference>
<accession>A0A9D7SDL4</accession>
<sequence length="223" mass="25929">MGTNWNSSSYKRGNINALVSVAALCIVLTFSVIYIILSLTEVVLSHVLYVYLFGVILFVVCWVILKYLLDQYLLSRIKVIYKLIRGTKTEEPFVKEKRGFGIDIIQQVEEDVSEYLIQKDKEIVLNTELEEYRKEYIGNVSHELKTPIFNIQGYLQSLLNGGLEDPAVNHKFLEKAIANADRLQAIIEDLESISDWKLEAISWKSKNSILRIWFRKYLMIWKD</sequence>
<comment type="catalytic activity">
    <reaction evidence="1">
        <text>ATP + protein L-histidine = ADP + protein N-phospho-L-histidine.</text>
        <dbReference type="EC" id="2.7.13.3"/>
    </reaction>
</comment>
<organism evidence="9 10">
    <name type="scientific">Candidatus Defluviibacterium haderslevense</name>
    <dbReference type="NCBI Taxonomy" id="2981993"/>
    <lineage>
        <taxon>Bacteria</taxon>
        <taxon>Pseudomonadati</taxon>
        <taxon>Bacteroidota</taxon>
        <taxon>Saprospiria</taxon>
        <taxon>Saprospirales</taxon>
        <taxon>Saprospiraceae</taxon>
        <taxon>Candidatus Defluviibacterium</taxon>
    </lineage>
</organism>
<evidence type="ECO:0000256" key="5">
    <source>
        <dbReference type="ARBA" id="ARBA00022777"/>
    </source>
</evidence>
<feature type="domain" description="Signal transduction histidine kinase dimerisation/phosphoacceptor" evidence="8">
    <location>
        <begin position="132"/>
        <end position="199"/>
    </location>
</feature>
<dbReference type="GO" id="GO:0016036">
    <property type="term" value="P:cellular response to phosphate starvation"/>
    <property type="evidence" value="ECO:0007669"/>
    <property type="project" value="TreeGrafter"/>
</dbReference>
<reference evidence="9 10" key="1">
    <citation type="submission" date="2020-10" db="EMBL/GenBank/DDBJ databases">
        <title>Connecting structure to function with the recovery of over 1000 high-quality activated sludge metagenome-assembled genomes encoding full-length rRNA genes using long-read sequencing.</title>
        <authorList>
            <person name="Singleton C.M."/>
            <person name="Petriglieri F."/>
            <person name="Kristensen J.M."/>
            <person name="Kirkegaard R.H."/>
            <person name="Michaelsen T.Y."/>
            <person name="Andersen M.H."/>
            <person name="Karst S.M."/>
            <person name="Dueholm M.S."/>
            <person name="Nielsen P.H."/>
            <person name="Albertsen M."/>
        </authorList>
    </citation>
    <scope>NUCLEOTIDE SEQUENCE [LARGE SCALE GENOMIC DNA]</scope>
    <source>
        <strain evidence="9">Ribe_18-Q3-R11-54_BAT3C.373</strain>
    </source>
</reference>
<dbReference type="EMBL" id="JADKFW010000021">
    <property type="protein sequence ID" value="MBK9719451.1"/>
    <property type="molecule type" value="Genomic_DNA"/>
</dbReference>
<evidence type="ECO:0000256" key="3">
    <source>
        <dbReference type="ARBA" id="ARBA00022553"/>
    </source>
</evidence>
<dbReference type="Pfam" id="PF00512">
    <property type="entry name" value="HisKA"/>
    <property type="match status" value="1"/>
</dbReference>
<dbReference type="AlphaFoldDB" id="A0A9D7SDL4"/>
<evidence type="ECO:0000313" key="9">
    <source>
        <dbReference type="EMBL" id="MBK9719451.1"/>
    </source>
</evidence>
<keyword evidence="4" id="KW-0808">Transferase</keyword>
<dbReference type="Gene3D" id="1.10.287.130">
    <property type="match status" value="1"/>
</dbReference>
<keyword evidence="3" id="KW-0597">Phosphoprotein</keyword>
<keyword evidence="6" id="KW-0902">Two-component regulatory system</keyword>
<evidence type="ECO:0000259" key="8">
    <source>
        <dbReference type="SMART" id="SM00388"/>
    </source>
</evidence>
<evidence type="ECO:0000256" key="7">
    <source>
        <dbReference type="SAM" id="Phobius"/>
    </source>
</evidence>
<name>A0A9D7SDL4_9BACT</name>
<keyword evidence="7" id="KW-0812">Transmembrane</keyword>
<dbReference type="CDD" id="cd00082">
    <property type="entry name" value="HisKA"/>
    <property type="match status" value="1"/>
</dbReference>
<dbReference type="GO" id="GO:0000155">
    <property type="term" value="F:phosphorelay sensor kinase activity"/>
    <property type="evidence" value="ECO:0007669"/>
    <property type="project" value="InterPro"/>
</dbReference>
<keyword evidence="7" id="KW-0472">Membrane</keyword>
<dbReference type="Proteomes" id="UP000808349">
    <property type="component" value="Unassembled WGS sequence"/>
</dbReference>
<evidence type="ECO:0000256" key="6">
    <source>
        <dbReference type="ARBA" id="ARBA00023012"/>
    </source>
</evidence>
<evidence type="ECO:0000256" key="4">
    <source>
        <dbReference type="ARBA" id="ARBA00022679"/>
    </source>
</evidence>